<evidence type="ECO:0000313" key="1">
    <source>
        <dbReference type="EMBL" id="MBM2355228.1"/>
    </source>
</evidence>
<name>A0A9Q2NPK3_9RHOB</name>
<dbReference type="Proteomes" id="UP000809337">
    <property type="component" value="Unassembled WGS sequence"/>
</dbReference>
<evidence type="ECO:0000313" key="2">
    <source>
        <dbReference type="Proteomes" id="UP000809337"/>
    </source>
</evidence>
<dbReference type="EMBL" id="JAFBWN010000006">
    <property type="protein sequence ID" value="MBM2355228.1"/>
    <property type="molecule type" value="Genomic_DNA"/>
</dbReference>
<proteinExistence type="predicted"/>
<comment type="caution">
    <text evidence="1">The sequence shown here is derived from an EMBL/GenBank/DDBJ whole genome shotgun (WGS) entry which is preliminary data.</text>
</comment>
<protein>
    <submittedName>
        <fullName evidence="1">Uncharacterized protein</fullName>
    </submittedName>
</protein>
<sequence>MKRFFKKTAFDGHATHAKPSRIKCILAALRPVRGPHISKHLARDAGIDAATHARLTHRWPSQGPAHPRW</sequence>
<dbReference type="AlphaFoldDB" id="A0A9Q2NPK3"/>
<accession>A0A9Q2NPK3</accession>
<dbReference type="RefSeq" id="WP_231034265.1">
    <property type="nucleotide sequence ID" value="NZ_JAJNGX010000006.1"/>
</dbReference>
<organism evidence="1 2">
    <name type="scientific">Pseudosulfitobacter pseudonitzschiae</name>
    <dbReference type="NCBI Taxonomy" id="1402135"/>
    <lineage>
        <taxon>Bacteria</taxon>
        <taxon>Pseudomonadati</taxon>
        <taxon>Pseudomonadota</taxon>
        <taxon>Alphaproteobacteria</taxon>
        <taxon>Rhodobacterales</taxon>
        <taxon>Roseobacteraceae</taxon>
        <taxon>Pseudosulfitobacter</taxon>
    </lineage>
</organism>
<reference evidence="1" key="1">
    <citation type="submission" date="2021-01" db="EMBL/GenBank/DDBJ databases">
        <title>Diatom-associated Roseobacters Show Island Model of Population Structure.</title>
        <authorList>
            <person name="Qu L."/>
            <person name="Feng X."/>
            <person name="Chen Y."/>
            <person name="Li L."/>
            <person name="Wang X."/>
            <person name="Hu Z."/>
            <person name="Wang H."/>
            <person name="Luo H."/>
        </authorList>
    </citation>
    <scope>NUCLEOTIDE SEQUENCE</scope>
    <source>
        <strain evidence="1">SM26-45</strain>
    </source>
</reference>
<gene>
    <name evidence="1" type="ORF">JQX14_11800</name>
</gene>